<protein>
    <submittedName>
        <fullName evidence="7">Uncharacterized protein</fullName>
    </submittedName>
</protein>
<organism evidence="7 8">
    <name type="scientific">Ichthyophthirius multifiliis</name>
    <name type="common">White spot disease agent</name>
    <name type="synonym">Ich</name>
    <dbReference type="NCBI Taxonomy" id="5932"/>
    <lineage>
        <taxon>Eukaryota</taxon>
        <taxon>Sar</taxon>
        <taxon>Alveolata</taxon>
        <taxon>Ciliophora</taxon>
        <taxon>Intramacronucleata</taxon>
        <taxon>Oligohymenophorea</taxon>
        <taxon>Hymenostomatida</taxon>
        <taxon>Ophryoglenina</taxon>
        <taxon>Ichthyophthirius</taxon>
    </lineage>
</organism>
<dbReference type="STRING" id="857967.G0QRZ1"/>
<dbReference type="AlphaFoldDB" id="G0QRZ1"/>
<evidence type="ECO:0000256" key="6">
    <source>
        <dbReference type="ARBA" id="ARBA00023180"/>
    </source>
</evidence>
<evidence type="ECO:0000256" key="4">
    <source>
        <dbReference type="ARBA" id="ARBA00022989"/>
    </source>
</evidence>
<keyword evidence="4" id="KW-1133">Transmembrane helix</keyword>
<dbReference type="EMBL" id="GL983803">
    <property type="protein sequence ID" value="EGR32021.1"/>
    <property type="molecule type" value="Genomic_DNA"/>
</dbReference>
<dbReference type="GO" id="GO:0016020">
    <property type="term" value="C:membrane"/>
    <property type="evidence" value="ECO:0007669"/>
    <property type="project" value="UniProtKB-SubCell"/>
</dbReference>
<reference evidence="7 8" key="1">
    <citation type="submission" date="2011-07" db="EMBL/GenBank/DDBJ databases">
        <authorList>
            <person name="Coyne R."/>
            <person name="Brami D."/>
            <person name="Johnson J."/>
            <person name="Hostetler J."/>
            <person name="Hannick L."/>
            <person name="Clark T."/>
            <person name="Cassidy-Hanley D."/>
            <person name="Inman J."/>
        </authorList>
    </citation>
    <scope>NUCLEOTIDE SEQUENCE [LARGE SCALE GENOMIC DNA]</scope>
    <source>
        <strain evidence="7 8">G5</strain>
    </source>
</reference>
<dbReference type="Proteomes" id="UP000008983">
    <property type="component" value="Unassembled WGS sequence"/>
</dbReference>
<evidence type="ECO:0000313" key="8">
    <source>
        <dbReference type="Proteomes" id="UP000008983"/>
    </source>
</evidence>
<evidence type="ECO:0000313" key="7">
    <source>
        <dbReference type="EMBL" id="EGR32021.1"/>
    </source>
</evidence>
<dbReference type="RefSeq" id="XP_004035507.1">
    <property type="nucleotide sequence ID" value="XM_004035459.1"/>
</dbReference>
<keyword evidence="8" id="KW-1185">Reference proteome</keyword>
<dbReference type="eggNOG" id="ENOG502SJ9U">
    <property type="taxonomic scope" value="Eukaryota"/>
</dbReference>
<accession>G0QRZ1</accession>
<name>G0QRZ1_ICHMU</name>
<dbReference type="PANTHER" id="PTHR11923:SF51">
    <property type="entry name" value="LYSOSOME MEMBRANE PROTEIN 2"/>
    <property type="match status" value="1"/>
</dbReference>
<dbReference type="GeneID" id="14908173"/>
<evidence type="ECO:0000256" key="3">
    <source>
        <dbReference type="ARBA" id="ARBA00022692"/>
    </source>
</evidence>
<dbReference type="Pfam" id="PF01130">
    <property type="entry name" value="CD36"/>
    <property type="match status" value="1"/>
</dbReference>
<keyword evidence="6" id="KW-0325">Glycoprotein</keyword>
<evidence type="ECO:0000256" key="5">
    <source>
        <dbReference type="ARBA" id="ARBA00023136"/>
    </source>
</evidence>
<evidence type="ECO:0000256" key="2">
    <source>
        <dbReference type="ARBA" id="ARBA00010532"/>
    </source>
</evidence>
<dbReference type="OrthoDB" id="284331at2759"/>
<comment type="subcellular location">
    <subcellularLocation>
        <location evidence="1">Membrane</location>
    </subcellularLocation>
</comment>
<comment type="similarity">
    <text evidence="2">Belongs to the CD36 family.</text>
</comment>
<proteinExistence type="inferred from homology"/>
<dbReference type="GO" id="GO:0005737">
    <property type="term" value="C:cytoplasm"/>
    <property type="evidence" value="ECO:0007669"/>
    <property type="project" value="TreeGrafter"/>
</dbReference>
<dbReference type="InterPro" id="IPR002159">
    <property type="entry name" value="CD36_fam"/>
</dbReference>
<gene>
    <name evidence="7" type="ORF">IMG5_098570</name>
</gene>
<keyword evidence="3" id="KW-0812">Transmembrane</keyword>
<dbReference type="GO" id="GO:0005044">
    <property type="term" value="F:scavenger receptor activity"/>
    <property type="evidence" value="ECO:0007669"/>
    <property type="project" value="TreeGrafter"/>
</dbReference>
<evidence type="ECO:0000256" key="1">
    <source>
        <dbReference type="ARBA" id="ARBA00004370"/>
    </source>
</evidence>
<dbReference type="InParanoid" id="G0QRZ1"/>
<sequence>MTSKTHSQWGMIPGDTKMEIERQFTFYNFENPEDFVFRGKKPHLQESKKFYFQEFQEFNNPQFSEDQTKVDFDYYQYFHAIKQTNAQEIQNCVNLGPLSFWYQLKLASETQIGIQGNDTLDNNSYYAALQWSQQGISNNPPIGDKIESITSTNTTTIGFPEISFFLQKYLPNHISNDTKYQNLKFTNEWAEKIMEYIENPVNYTIFIKTNYSLLNQGNLKILYSWGKQFEQTQNETYLQLIADRFLISEYYQDQIIDRAFVFWKYCIYIVNEFAEMRSKGGNQAYAGLGGIGRTKIQQIFLDENISQFKDFYMFQEPAQVLDYIRYMVIFTGFGGLTIKNTAYNYLFGYEDPFLINLKYQNPQQGGDPSISLIVNYNDLNMSDPTQAQKQGMYTGKENIKQVRQYYQINQFPYVTINKQIFDGFQVSNQLVSPWDENIQIQGTDAGANEPDLDEDSNLNIFINTLYQGGQLYNYDYNNTLNLTSILSGPIFNTKTHMLNIDPDMTQFIDVYNTDGNPQYPSNWDQTFILVEPITVMIPFFYVHRSGNLTEDAPFQLQYIF</sequence>
<keyword evidence="5" id="KW-0472">Membrane</keyword>
<dbReference type="PANTHER" id="PTHR11923">
    <property type="entry name" value="SCAVENGER RECEPTOR CLASS B TYPE-1 SR-B1"/>
    <property type="match status" value="1"/>
</dbReference>